<accession>A0A6I6JDI6</accession>
<dbReference type="Gene3D" id="3.40.50.2000">
    <property type="entry name" value="Glycogen Phosphorylase B"/>
    <property type="match status" value="1"/>
</dbReference>
<dbReference type="EMBL" id="CP046400">
    <property type="protein sequence ID" value="QGY40886.1"/>
    <property type="molecule type" value="Genomic_DNA"/>
</dbReference>
<reference evidence="1 2" key="1">
    <citation type="submission" date="2019-11" db="EMBL/GenBank/DDBJ databases">
        <authorList>
            <person name="Zheng R.K."/>
            <person name="Sun C.M."/>
        </authorList>
    </citation>
    <scope>NUCLEOTIDE SEQUENCE [LARGE SCALE GENOMIC DNA]</scope>
    <source>
        <strain evidence="1 2">SRB007</strain>
    </source>
</reference>
<evidence type="ECO:0000313" key="1">
    <source>
        <dbReference type="EMBL" id="QGY40886.1"/>
    </source>
</evidence>
<dbReference type="KEGG" id="psel:GM415_12350"/>
<proteinExistence type="predicted"/>
<sequence>MANRILFRTRGGPTQGWGNVFRLAAFADLCKERGETDIHFLVEGPKEVPAFIESRGYPVTGLPDEVSLEDEGAALEALGRFDLVIMEMLECHHLRQRLLKRFADKVVVFDDLLDHTYECDLVICGQDLPSFGNISISSPATRFETGYDYFMFAPAYRRYIGKERALNSEVRTALVAFGGGRYDVAYLKAAHALARFPQVTPTFILGPAATRLGEDLQAILPEAKILGRVDNMDEMLFNSDLAIVSAGYLKLESAITRTPAIMIATQWHQIPLAEEFHAKAGMASAGYMGFTTPDELASLITQLLPMGSRQQTVEAALKAVDGKGSDRVLDLLFGEETV</sequence>
<protein>
    <recommendedName>
        <fullName evidence="3">Glycosyltransferase</fullName>
    </recommendedName>
</protein>
<name>A0A6I6JDI6_9BACT</name>
<dbReference type="SUPFAM" id="SSF53756">
    <property type="entry name" value="UDP-Glycosyltransferase/glycogen phosphorylase"/>
    <property type="match status" value="1"/>
</dbReference>
<evidence type="ECO:0008006" key="3">
    <source>
        <dbReference type="Google" id="ProtNLM"/>
    </source>
</evidence>
<gene>
    <name evidence="1" type="ORF">GM415_12350</name>
</gene>
<dbReference type="AlphaFoldDB" id="A0A6I6JDI6"/>
<organism evidence="1 2">
    <name type="scientific">Pseudodesulfovibrio cashew</name>
    <dbReference type="NCBI Taxonomy" id="2678688"/>
    <lineage>
        <taxon>Bacteria</taxon>
        <taxon>Pseudomonadati</taxon>
        <taxon>Thermodesulfobacteriota</taxon>
        <taxon>Desulfovibrionia</taxon>
        <taxon>Desulfovibrionales</taxon>
        <taxon>Desulfovibrionaceae</taxon>
    </lineage>
</organism>
<dbReference type="RefSeq" id="WP_158948615.1">
    <property type="nucleotide sequence ID" value="NZ_CP046400.1"/>
</dbReference>
<dbReference type="Gene3D" id="3.40.50.11190">
    <property type="match status" value="1"/>
</dbReference>
<dbReference type="Proteomes" id="UP000428328">
    <property type="component" value="Chromosome"/>
</dbReference>
<keyword evidence="2" id="KW-1185">Reference proteome</keyword>
<evidence type="ECO:0000313" key="2">
    <source>
        <dbReference type="Proteomes" id="UP000428328"/>
    </source>
</evidence>